<organism evidence="1 2">
    <name type="scientific">Clostridium tetanomorphum</name>
    <dbReference type="NCBI Taxonomy" id="1553"/>
    <lineage>
        <taxon>Bacteria</taxon>
        <taxon>Bacillati</taxon>
        <taxon>Bacillota</taxon>
        <taxon>Clostridia</taxon>
        <taxon>Eubacteriales</taxon>
        <taxon>Clostridiaceae</taxon>
        <taxon>Clostridium</taxon>
    </lineage>
</organism>
<name>A0A923E8T0_CLOTT</name>
<keyword evidence="2" id="KW-1185">Reference proteome</keyword>
<evidence type="ECO:0000313" key="1">
    <source>
        <dbReference type="EMBL" id="MBC2397221.1"/>
    </source>
</evidence>
<dbReference type="AlphaFoldDB" id="A0A923E8T0"/>
<accession>A0A923E8T0</accession>
<comment type="caution">
    <text evidence="1">The sequence shown here is derived from an EMBL/GenBank/DDBJ whole genome shotgun (WGS) entry which is preliminary data.</text>
</comment>
<sequence>MTNLNYDIALKAGFPQCEFNPQTNRFEQTWIYIITKTGPTVGTEISHWELELCPNHDLVSVSKNGTTVPIDDASDLDILIFNPPNSNSSCLFDPNETVRVIKWDNLSNADVQPNVHPNIGEYNFTLIGCYQPGLINVAIKGGSNQSGGGCDNRTIIGPTCELEPSRGINFLDLIDIDIIE</sequence>
<proteinExistence type="predicted"/>
<dbReference type="RefSeq" id="WP_035144234.1">
    <property type="nucleotide sequence ID" value="NZ_JAAZWO010000005.1"/>
</dbReference>
<dbReference type="Proteomes" id="UP000563151">
    <property type="component" value="Unassembled WGS sequence"/>
</dbReference>
<evidence type="ECO:0000313" key="2">
    <source>
        <dbReference type="Proteomes" id="UP000563151"/>
    </source>
</evidence>
<protein>
    <submittedName>
        <fullName evidence="1">Uncharacterized protein</fullName>
    </submittedName>
</protein>
<gene>
    <name evidence="1" type="ORF">HGG79_05420</name>
</gene>
<dbReference type="EMBL" id="JAAZWO010000005">
    <property type="protein sequence ID" value="MBC2397221.1"/>
    <property type="molecule type" value="Genomic_DNA"/>
</dbReference>
<reference evidence="1 2" key="1">
    <citation type="submission" date="2020-04" db="EMBL/GenBank/DDBJ databases">
        <title>Genomic insights into acetone-butanol-ethanol (ABE) fermentation by sequencing solventogenic clostridia strains.</title>
        <authorList>
            <person name="Brown S."/>
        </authorList>
    </citation>
    <scope>NUCLEOTIDE SEQUENCE [LARGE SCALE GENOMIC DNA]</scope>
    <source>
        <strain evidence="1 2">DJ011</strain>
    </source>
</reference>